<accession>A0A848LTL3</accession>
<name>A0A848LTL3_9BACT</name>
<dbReference type="InterPro" id="IPR013211">
    <property type="entry name" value="LVIVD"/>
</dbReference>
<dbReference type="Pfam" id="PF08309">
    <property type="entry name" value="LVIVD"/>
    <property type="match status" value="2"/>
</dbReference>
<dbReference type="RefSeq" id="WP_169350518.1">
    <property type="nucleotide sequence ID" value="NZ_JABBJJ010000313.1"/>
</dbReference>
<dbReference type="InterPro" id="IPR011044">
    <property type="entry name" value="Quino_amine_DH_bsu"/>
</dbReference>
<keyword evidence="3" id="KW-1185">Reference proteome</keyword>
<evidence type="ECO:0000313" key="2">
    <source>
        <dbReference type="EMBL" id="NMO21328.1"/>
    </source>
</evidence>
<gene>
    <name evidence="2" type="ORF">HG543_41725</name>
</gene>
<evidence type="ECO:0000313" key="3">
    <source>
        <dbReference type="Proteomes" id="UP000518300"/>
    </source>
</evidence>
<dbReference type="SUPFAM" id="SSF50969">
    <property type="entry name" value="YVTN repeat-like/Quinoprotein amine dehydrogenase"/>
    <property type="match status" value="1"/>
</dbReference>
<feature type="region of interest" description="Disordered" evidence="1">
    <location>
        <begin position="27"/>
        <end position="50"/>
    </location>
</feature>
<proteinExistence type="predicted"/>
<sequence>MPLTPRHAWALALAGCLSLFGCDDDPDPTPDAGTPADAGTQSDAGTKPWDGNYTVLEERGDFTQDPGVFSPCTYTMQPGPVAVACHDPSRFNLDSCNRASLATLPDDAIYRFQVRQEFTQPDGSLRWSTFFNGVQLRSDGGPDTISGAPFTSKVKSGQDLFLTRESRLTDGRTNTVVYAGCETSMPGRFTGCYARCVDGALFRSGTFEAHRMTWQDGETESSGGLQRVSETFVELGTPVDIYVAKDHAYVVSVPFSRAARPGGLTVFDVKDRRNPVLKKVISLPEDNYWNGVWAKGNALYVASDSSGVIVFDISNPSDPAFLRTVPSNSAGLNVHTVLVDGDRLYGMSPGPARDTLVFDVSDPLAPVLRQRIAFPAGEFSDGPHDAFAYNGRLYINHTTEGLHVVDVGNLDDVKLLGTYPYANSYSHHNAVGTFAGRTIVFEGGENPGARLRVLDATDPAKIVKIGEYTQRPVTSIHNMLLVGTRLYVAWYHEGVRVLDVSNPTKPTEVAHYNTFRETDPNRTDGTYEGAIGIRVPGDGYVYVVDTSRGLLIFNQL</sequence>
<reference evidence="2 3" key="1">
    <citation type="submission" date="2020-04" db="EMBL/GenBank/DDBJ databases">
        <title>Draft genome of Pyxidicoccus fallax type strain.</title>
        <authorList>
            <person name="Whitworth D.E."/>
        </authorList>
    </citation>
    <scope>NUCLEOTIDE SEQUENCE [LARGE SCALE GENOMIC DNA]</scope>
    <source>
        <strain evidence="2 3">DSM 14698</strain>
    </source>
</reference>
<evidence type="ECO:0008006" key="4">
    <source>
        <dbReference type="Google" id="ProtNLM"/>
    </source>
</evidence>
<dbReference type="EMBL" id="JABBJJ010000313">
    <property type="protein sequence ID" value="NMO21328.1"/>
    <property type="molecule type" value="Genomic_DNA"/>
</dbReference>
<dbReference type="PROSITE" id="PS51257">
    <property type="entry name" value="PROKAR_LIPOPROTEIN"/>
    <property type="match status" value="1"/>
</dbReference>
<dbReference type="Proteomes" id="UP000518300">
    <property type="component" value="Unassembled WGS sequence"/>
</dbReference>
<organism evidence="2 3">
    <name type="scientific">Pyxidicoccus fallax</name>
    <dbReference type="NCBI Taxonomy" id="394095"/>
    <lineage>
        <taxon>Bacteria</taxon>
        <taxon>Pseudomonadati</taxon>
        <taxon>Myxococcota</taxon>
        <taxon>Myxococcia</taxon>
        <taxon>Myxococcales</taxon>
        <taxon>Cystobacterineae</taxon>
        <taxon>Myxococcaceae</taxon>
        <taxon>Pyxidicoccus</taxon>
    </lineage>
</organism>
<protein>
    <recommendedName>
        <fullName evidence="4">Lipoprotein</fullName>
    </recommendedName>
</protein>
<dbReference type="AlphaFoldDB" id="A0A848LTL3"/>
<feature type="compositionally biased region" description="Low complexity" evidence="1">
    <location>
        <begin position="30"/>
        <end position="40"/>
    </location>
</feature>
<evidence type="ECO:0000256" key="1">
    <source>
        <dbReference type="SAM" id="MobiDB-lite"/>
    </source>
</evidence>
<comment type="caution">
    <text evidence="2">The sequence shown here is derived from an EMBL/GenBank/DDBJ whole genome shotgun (WGS) entry which is preliminary data.</text>
</comment>